<dbReference type="EMBL" id="JBHUEJ010000036">
    <property type="protein sequence ID" value="MFD1712020.1"/>
    <property type="molecule type" value="Genomic_DNA"/>
</dbReference>
<dbReference type="Proteomes" id="UP001597304">
    <property type="component" value="Unassembled WGS sequence"/>
</dbReference>
<protein>
    <submittedName>
        <fullName evidence="1">DUF2007 domain-containing protein</fullName>
    </submittedName>
</protein>
<evidence type="ECO:0000313" key="1">
    <source>
        <dbReference type="EMBL" id="MFD1712020.1"/>
    </source>
</evidence>
<organism evidence="1 2">
    <name type="scientific">Ottowia flava</name>
    <dbReference type="NCBI Taxonomy" id="2675430"/>
    <lineage>
        <taxon>Bacteria</taxon>
        <taxon>Pseudomonadati</taxon>
        <taxon>Pseudomonadota</taxon>
        <taxon>Betaproteobacteria</taxon>
        <taxon>Burkholderiales</taxon>
        <taxon>Comamonadaceae</taxon>
        <taxon>Ottowia</taxon>
    </lineage>
</organism>
<reference evidence="2" key="1">
    <citation type="journal article" date="2019" name="Int. J. Syst. Evol. Microbiol.">
        <title>The Global Catalogue of Microorganisms (GCM) 10K type strain sequencing project: providing services to taxonomists for standard genome sequencing and annotation.</title>
        <authorList>
            <consortium name="The Broad Institute Genomics Platform"/>
            <consortium name="The Broad Institute Genome Sequencing Center for Infectious Disease"/>
            <person name="Wu L."/>
            <person name="Ma J."/>
        </authorList>
    </citation>
    <scope>NUCLEOTIDE SEQUENCE [LARGE SCALE GENOMIC DNA]</scope>
    <source>
        <strain evidence="2">LMG 29247</strain>
    </source>
</reference>
<dbReference type="RefSeq" id="WP_147912386.1">
    <property type="nucleotide sequence ID" value="NZ_JBHUEJ010000036.1"/>
</dbReference>
<evidence type="ECO:0000313" key="2">
    <source>
        <dbReference type="Proteomes" id="UP001597304"/>
    </source>
</evidence>
<proteinExistence type="predicted"/>
<name>A0ABW4KVD7_9BURK</name>
<comment type="caution">
    <text evidence="1">The sequence shown here is derived from an EMBL/GenBank/DDBJ whole genome shotgun (WGS) entry which is preliminary data.</text>
</comment>
<gene>
    <name evidence="1" type="ORF">ACFSF0_15520</name>
</gene>
<accession>A0ABW4KVD7</accession>
<keyword evidence="2" id="KW-1185">Reference proteome</keyword>
<sequence length="146" mass="16180">MWTTVHREISPWDAHIVAGMLQAEGLTPFLHSVQHVGAYWPMSLMLGMVRVQVPLAEAEAARAVLQAWREGEFDAALSAEQALPGDVYCPRCAIYRWRWGRDGWASALATLCWGFGCVFPPPPTGRRCTHCGLRQTLAEMDEGTPA</sequence>